<protein>
    <recommendedName>
        <fullName evidence="3">tRNA(Met) cytidine acetate ligase</fullName>
        <ecNumber evidence="3">6.3.4.-</ecNumber>
    </recommendedName>
</protein>
<dbReference type="GO" id="GO:0006400">
    <property type="term" value="P:tRNA modification"/>
    <property type="evidence" value="ECO:0007669"/>
    <property type="project" value="UniProtKB-UniRule"/>
</dbReference>
<dbReference type="HAMAP" id="MF_01539">
    <property type="entry name" value="TmcAL"/>
    <property type="match status" value="1"/>
</dbReference>
<comment type="similarity">
    <text evidence="3">Belongs to the TmcAL family.</text>
</comment>
<sequence>MSVVGVIAEFNPFHSGHEFLLNQARLVAKSDPIIVIMSGNYVQRGDVALLDKWERAKVALASGADLVFELPFNYAVQPADIFASGGIKLLASLGVTDLVFGAEDENLNFQELGDKIANITEHNIDFSDYTKTYATQYNQMVTDEVGYEVNQPNLMLAVAYAVANTKLGHPLQLHPIRRIGQAHEAELVDDELVMSSTSIRNFILHVGATERLNDWLPPVEVLAVNNAKSFPTWLMMFDYLRYRLDSSTPKELARIYQMSEGLQYKMKAEIIDHHDFTSFLRAIKSKRYTYSRLRRTCLYTLLNVAEEEMATAQSTPYLFLLGYTNLGSKYLKRQRKEFTLPIYSRVDAKLANGGPMDLQVRVDRFYEQLTMSNQNFGRRPNEVK</sequence>
<dbReference type="EC" id="6.3.4.-" evidence="3"/>
<comment type="function">
    <text evidence="3">Catalyzes the formation of N(4)-acetylcytidine (ac(4)C) at the wobble position of elongator tRNA(Met), using acetate and ATP as substrates. First activates an acetate ion to form acetyladenylate (Ac-AMP) and then transfers the acetyl group to tRNA to form ac(4)C34.</text>
</comment>
<keyword evidence="3" id="KW-0820">tRNA-binding</keyword>
<organism evidence="4 5">
    <name type="scientific">Amylolactobacillus amylotrophicus DSM 20534</name>
    <dbReference type="NCBI Taxonomy" id="1423722"/>
    <lineage>
        <taxon>Bacteria</taxon>
        <taxon>Bacillati</taxon>
        <taxon>Bacillota</taxon>
        <taxon>Bacilli</taxon>
        <taxon>Lactobacillales</taxon>
        <taxon>Lactobacillaceae</taxon>
        <taxon>Amylolactobacillus</taxon>
    </lineage>
</organism>
<evidence type="ECO:0000256" key="3">
    <source>
        <dbReference type="HAMAP-Rule" id="MF_01539"/>
    </source>
</evidence>
<dbReference type="InterPro" id="IPR008513">
    <property type="entry name" value="tRNA(Met)_cyd_acetate_ligase"/>
</dbReference>
<evidence type="ECO:0000313" key="4">
    <source>
        <dbReference type="EMBL" id="KRK37259.1"/>
    </source>
</evidence>
<gene>
    <name evidence="3" type="primary">tmcAL</name>
    <name evidence="4" type="ORF">FC62_GL001374</name>
</gene>
<proteinExistence type="inferred from homology"/>
<keyword evidence="5" id="KW-1185">Reference proteome</keyword>
<keyword evidence="3" id="KW-0963">Cytoplasm</keyword>
<keyword evidence="1 3" id="KW-0436">Ligase</keyword>
<dbReference type="Pfam" id="PF05636">
    <property type="entry name" value="HIGH_NTase1"/>
    <property type="match status" value="1"/>
</dbReference>
<evidence type="ECO:0000313" key="5">
    <source>
        <dbReference type="Proteomes" id="UP000050909"/>
    </source>
</evidence>
<dbReference type="AlphaFoldDB" id="A0A0R1GSW0"/>
<feature type="binding site" evidence="3">
    <location>
        <begin position="178"/>
        <end position="179"/>
    </location>
    <ligand>
        <name>ATP</name>
        <dbReference type="ChEBI" id="CHEBI:30616"/>
    </ligand>
</feature>
<dbReference type="NCBIfam" id="NF010191">
    <property type="entry name" value="PRK13670.1"/>
    <property type="match status" value="1"/>
</dbReference>
<dbReference type="InterPro" id="IPR014729">
    <property type="entry name" value="Rossmann-like_a/b/a_fold"/>
</dbReference>
<dbReference type="PATRIC" id="fig|1423722.3.peg.1400"/>
<keyword evidence="3" id="KW-0067">ATP-binding</keyword>
<comment type="catalytic activity">
    <reaction evidence="3">
        <text>cytidine(34) in elongator tRNA(Met) + acetate + ATP = N(4)-acetylcytidine(34) in elongator tRNA(Met) + AMP + diphosphate</text>
        <dbReference type="Rhea" id="RHEA:58144"/>
        <dbReference type="Rhea" id="RHEA-COMP:10693"/>
        <dbReference type="Rhea" id="RHEA-COMP:10694"/>
        <dbReference type="ChEBI" id="CHEBI:30089"/>
        <dbReference type="ChEBI" id="CHEBI:30616"/>
        <dbReference type="ChEBI" id="CHEBI:33019"/>
        <dbReference type="ChEBI" id="CHEBI:74900"/>
        <dbReference type="ChEBI" id="CHEBI:82748"/>
        <dbReference type="ChEBI" id="CHEBI:456215"/>
    </reaction>
</comment>
<dbReference type="Proteomes" id="UP000050909">
    <property type="component" value="Unassembled WGS sequence"/>
</dbReference>
<evidence type="ECO:0000256" key="2">
    <source>
        <dbReference type="ARBA" id="ARBA00022694"/>
    </source>
</evidence>
<feature type="binding site" evidence="3">
    <location>
        <position position="153"/>
    </location>
    <ligand>
        <name>ATP</name>
        <dbReference type="ChEBI" id="CHEBI:30616"/>
    </ligand>
</feature>
<dbReference type="GO" id="GO:0000049">
    <property type="term" value="F:tRNA binding"/>
    <property type="evidence" value="ECO:0007669"/>
    <property type="project" value="UniProtKB-KW"/>
</dbReference>
<evidence type="ECO:0000256" key="1">
    <source>
        <dbReference type="ARBA" id="ARBA00022598"/>
    </source>
</evidence>
<feature type="binding site" evidence="3">
    <location>
        <begin position="7"/>
        <end position="20"/>
    </location>
    <ligand>
        <name>ATP</name>
        <dbReference type="ChEBI" id="CHEBI:30616"/>
    </ligand>
</feature>
<dbReference type="GO" id="GO:0016879">
    <property type="term" value="F:ligase activity, forming carbon-nitrogen bonds"/>
    <property type="evidence" value="ECO:0007669"/>
    <property type="project" value="UniProtKB-UniRule"/>
</dbReference>
<keyword evidence="3" id="KW-0547">Nucleotide-binding</keyword>
<dbReference type="SUPFAM" id="SSF52374">
    <property type="entry name" value="Nucleotidylyl transferase"/>
    <property type="match status" value="1"/>
</dbReference>
<name>A0A0R1GSW0_9LACO</name>
<comment type="caution">
    <text evidence="4">The sequence shown here is derived from an EMBL/GenBank/DDBJ whole genome shotgun (WGS) entry which is preliminary data.</text>
</comment>
<dbReference type="GO" id="GO:0005524">
    <property type="term" value="F:ATP binding"/>
    <property type="evidence" value="ECO:0007669"/>
    <property type="project" value="UniProtKB-KW"/>
</dbReference>
<dbReference type="Gene3D" id="3.40.50.620">
    <property type="entry name" value="HUPs"/>
    <property type="match status" value="1"/>
</dbReference>
<keyword evidence="3" id="KW-0694">RNA-binding</keyword>
<reference evidence="4 5" key="1">
    <citation type="journal article" date="2015" name="Genome Announc.">
        <title>Expanding the biotechnology potential of lactobacilli through comparative genomics of 213 strains and associated genera.</title>
        <authorList>
            <person name="Sun Z."/>
            <person name="Harris H.M."/>
            <person name="McCann A."/>
            <person name="Guo C."/>
            <person name="Argimon S."/>
            <person name="Zhang W."/>
            <person name="Yang X."/>
            <person name="Jeffery I.B."/>
            <person name="Cooney J.C."/>
            <person name="Kagawa T.F."/>
            <person name="Liu W."/>
            <person name="Song Y."/>
            <person name="Salvetti E."/>
            <person name="Wrobel A."/>
            <person name="Rasinkangas P."/>
            <person name="Parkhill J."/>
            <person name="Rea M.C."/>
            <person name="O'Sullivan O."/>
            <person name="Ritari J."/>
            <person name="Douillard F.P."/>
            <person name="Paul Ross R."/>
            <person name="Yang R."/>
            <person name="Briner A.E."/>
            <person name="Felis G.E."/>
            <person name="de Vos W.M."/>
            <person name="Barrangou R."/>
            <person name="Klaenhammer T.R."/>
            <person name="Caufield P.W."/>
            <person name="Cui Y."/>
            <person name="Zhang H."/>
            <person name="O'Toole P.W."/>
        </authorList>
    </citation>
    <scope>NUCLEOTIDE SEQUENCE [LARGE SCALE GENOMIC DNA]</scope>
    <source>
        <strain evidence="4 5">DSM 20534</strain>
    </source>
</reference>
<dbReference type="PANTHER" id="PTHR37825:SF1">
    <property type="entry name" value="TRNA(MET) CYTIDINE ACETATE LIGASE"/>
    <property type="match status" value="1"/>
</dbReference>
<dbReference type="GO" id="GO:0005737">
    <property type="term" value="C:cytoplasm"/>
    <property type="evidence" value="ECO:0007669"/>
    <property type="project" value="UniProtKB-SubCell"/>
</dbReference>
<dbReference type="RefSeq" id="WP_054746145.1">
    <property type="nucleotide sequence ID" value="NZ_AZCV01000006.1"/>
</dbReference>
<keyword evidence="2 3" id="KW-0819">tRNA processing</keyword>
<accession>A0A0R1GSW0</accession>
<comment type="subcellular location">
    <subcellularLocation>
        <location evidence="3">Cytoplasm</location>
    </subcellularLocation>
</comment>
<dbReference type="EMBL" id="AZCV01000006">
    <property type="protein sequence ID" value="KRK37259.1"/>
    <property type="molecule type" value="Genomic_DNA"/>
</dbReference>
<feature type="binding site" evidence="3">
    <location>
        <position position="101"/>
    </location>
    <ligand>
        <name>ATP</name>
        <dbReference type="ChEBI" id="CHEBI:30616"/>
    </ligand>
</feature>
<dbReference type="PANTHER" id="PTHR37825">
    <property type="entry name" value="TRNA(MET) CYTIDINE ACETATE LIGASE"/>
    <property type="match status" value="1"/>
</dbReference>